<sequence>MRLPRLEQTRIALIGSTHFPDDKQLYELPAVANNLKSLRDIFVDPDFLGIPAENCQTLYDPATAREVDEWLVPLAQESDDLLLVYYAGHGVLGEDNELYLTVRDSVQAHIYRSGVPFTWVKNAILNSPAKSRILVLDCCFSGNVFSLMGGSADAALRQVDIEGTHVLTATGPGYTAKTPDDQPLTAFTGQMIELLKSGISDGPQYLSIGYMFPFLERSLVSRGLPRPHQQTKGTASNLGISRNVAFGTEVGDLSSDLDLFFTDPSESARPRSSSSMSAKARVQQLRKLYPKYSPRAYERLVAFFENEGRPQDVQYVREAKARHLYEDAPISQRIAGWLFRVLVGYGYRPFRLFGWYTAGLLLGTVWFSAHQAAPINMDDHPVWNPVTVTLGFLFPVINLGSGGMWRMEGVNQWAALLFQALGWACAVAAVAGFLKRTKDRD</sequence>
<dbReference type="Proteomes" id="UP000627838">
    <property type="component" value="Unassembled WGS sequence"/>
</dbReference>
<dbReference type="SUPFAM" id="SSF52129">
    <property type="entry name" value="Caspase-like"/>
    <property type="match status" value="1"/>
</dbReference>
<feature type="domain" description="Peptidase C14 caspase" evidence="2">
    <location>
        <begin position="12"/>
        <end position="198"/>
    </location>
</feature>
<dbReference type="RefSeq" id="WP_192759625.1">
    <property type="nucleotide sequence ID" value="NZ_JADBDZ010000001.1"/>
</dbReference>
<evidence type="ECO:0000259" key="2">
    <source>
        <dbReference type="Pfam" id="PF00656"/>
    </source>
</evidence>
<protein>
    <recommendedName>
        <fullName evidence="2">Peptidase C14 caspase domain-containing protein</fullName>
    </recommendedName>
</protein>
<keyword evidence="1" id="KW-0472">Membrane</keyword>
<evidence type="ECO:0000313" key="3">
    <source>
        <dbReference type="EMBL" id="MBE1533011.1"/>
    </source>
</evidence>
<name>A0ABR9JRJ6_9ACTN</name>
<keyword evidence="1" id="KW-1133">Transmembrane helix</keyword>
<feature type="transmembrane region" description="Helical" evidence="1">
    <location>
        <begin position="353"/>
        <end position="370"/>
    </location>
</feature>
<keyword evidence="4" id="KW-1185">Reference proteome</keyword>
<dbReference type="InterPro" id="IPR029030">
    <property type="entry name" value="Caspase-like_dom_sf"/>
</dbReference>
<dbReference type="Pfam" id="PF00656">
    <property type="entry name" value="Peptidase_C14"/>
    <property type="match status" value="1"/>
</dbReference>
<evidence type="ECO:0000313" key="4">
    <source>
        <dbReference type="Proteomes" id="UP000627838"/>
    </source>
</evidence>
<feature type="transmembrane region" description="Helical" evidence="1">
    <location>
        <begin position="382"/>
        <end position="401"/>
    </location>
</feature>
<dbReference type="InterPro" id="IPR011600">
    <property type="entry name" value="Pept_C14_caspase"/>
</dbReference>
<evidence type="ECO:0000256" key="1">
    <source>
        <dbReference type="SAM" id="Phobius"/>
    </source>
</evidence>
<proteinExistence type="predicted"/>
<comment type="caution">
    <text evidence="3">The sequence shown here is derived from an EMBL/GenBank/DDBJ whole genome shotgun (WGS) entry which is preliminary data.</text>
</comment>
<keyword evidence="1" id="KW-0812">Transmembrane</keyword>
<dbReference type="Gene3D" id="3.40.50.1460">
    <property type="match status" value="1"/>
</dbReference>
<organism evidence="3 4">
    <name type="scientific">Actinomadura algeriensis</name>
    <dbReference type="NCBI Taxonomy" id="1679523"/>
    <lineage>
        <taxon>Bacteria</taxon>
        <taxon>Bacillati</taxon>
        <taxon>Actinomycetota</taxon>
        <taxon>Actinomycetes</taxon>
        <taxon>Streptosporangiales</taxon>
        <taxon>Thermomonosporaceae</taxon>
        <taxon>Actinomadura</taxon>
    </lineage>
</organism>
<gene>
    <name evidence="3" type="ORF">H4W34_002844</name>
</gene>
<accession>A0ABR9JRJ6</accession>
<dbReference type="EMBL" id="JADBDZ010000001">
    <property type="protein sequence ID" value="MBE1533011.1"/>
    <property type="molecule type" value="Genomic_DNA"/>
</dbReference>
<feature type="transmembrane region" description="Helical" evidence="1">
    <location>
        <begin position="413"/>
        <end position="434"/>
    </location>
</feature>
<reference evidence="3 4" key="1">
    <citation type="submission" date="2020-10" db="EMBL/GenBank/DDBJ databases">
        <title>Sequencing the genomes of 1000 actinobacteria strains.</title>
        <authorList>
            <person name="Klenk H.-P."/>
        </authorList>
    </citation>
    <scope>NUCLEOTIDE SEQUENCE [LARGE SCALE GENOMIC DNA]</scope>
    <source>
        <strain evidence="3 4">DSM 46744</strain>
    </source>
</reference>
<dbReference type="NCBIfam" id="NF047832">
    <property type="entry name" value="caspase_w_EACC1"/>
    <property type="match status" value="1"/>
</dbReference>